<accession>A0A317C654</accession>
<evidence type="ECO:0000313" key="2">
    <source>
        <dbReference type="EMBL" id="PWQ94116.1"/>
    </source>
</evidence>
<feature type="transmembrane region" description="Helical" evidence="1">
    <location>
        <begin position="91"/>
        <end position="107"/>
    </location>
</feature>
<dbReference type="AlphaFoldDB" id="A0A317C654"/>
<reference evidence="2 3" key="1">
    <citation type="submission" date="2018-05" db="EMBL/GenBank/DDBJ databases">
        <title>Leucothrix arctica sp. nov., isolated from Arctic seawater.</title>
        <authorList>
            <person name="Choi A."/>
            <person name="Baek K."/>
        </authorList>
    </citation>
    <scope>NUCLEOTIDE SEQUENCE [LARGE SCALE GENOMIC DNA]</scope>
    <source>
        <strain evidence="2 3">IMCC9719</strain>
    </source>
</reference>
<sequence>MMNKFAAICVLILSSALTLCWYPLDIISKTHLVDTQILFYAFSSAAILTVPFLFKQANQWRPHAPLLVIFAIISSMANTLLQYSLLEGESLIIVSLICITLSSLLLFSKTESIITLDFLVIIPIIISAIMVLFLIGGGLKNHWTEWSSVLVGVLFFGLLRLDLYSSVIPLGSRLSATLIGSTWLIGMITIFSERFSSYIQDNAVGLSITYGSIFLIPIMASVLYVLSVKRVNCVLLWLPLMLMVNLFGYLLNEGADDITSYFWLLGVLSFVVIAQIVRSTNQRIPSP</sequence>
<keyword evidence="1" id="KW-0472">Membrane</keyword>
<keyword evidence="3" id="KW-1185">Reference proteome</keyword>
<evidence type="ECO:0000256" key="1">
    <source>
        <dbReference type="SAM" id="Phobius"/>
    </source>
</evidence>
<feature type="transmembrane region" description="Helical" evidence="1">
    <location>
        <begin position="143"/>
        <end position="161"/>
    </location>
</feature>
<dbReference type="OrthoDB" id="5295396at2"/>
<name>A0A317C654_9GAMM</name>
<feature type="transmembrane region" description="Helical" evidence="1">
    <location>
        <begin position="37"/>
        <end position="54"/>
    </location>
</feature>
<feature type="transmembrane region" description="Helical" evidence="1">
    <location>
        <begin position="66"/>
        <end position="85"/>
    </location>
</feature>
<gene>
    <name evidence="2" type="ORF">DKT75_16380</name>
</gene>
<feature type="transmembrane region" description="Helical" evidence="1">
    <location>
        <begin position="203"/>
        <end position="226"/>
    </location>
</feature>
<dbReference type="RefSeq" id="WP_109824730.1">
    <property type="nucleotide sequence ID" value="NZ_QGKL01000041.1"/>
</dbReference>
<evidence type="ECO:0000313" key="3">
    <source>
        <dbReference type="Proteomes" id="UP000245506"/>
    </source>
</evidence>
<protein>
    <recommendedName>
        <fullName evidence="4">EamA domain-containing protein</fullName>
    </recommendedName>
</protein>
<evidence type="ECO:0008006" key="4">
    <source>
        <dbReference type="Google" id="ProtNLM"/>
    </source>
</evidence>
<dbReference type="EMBL" id="QGKL01000041">
    <property type="protein sequence ID" value="PWQ94116.1"/>
    <property type="molecule type" value="Genomic_DNA"/>
</dbReference>
<comment type="caution">
    <text evidence="2">The sequence shown here is derived from an EMBL/GenBank/DDBJ whole genome shotgun (WGS) entry which is preliminary data.</text>
</comment>
<feature type="transmembrane region" description="Helical" evidence="1">
    <location>
        <begin position="173"/>
        <end position="191"/>
    </location>
</feature>
<feature type="transmembrane region" description="Helical" evidence="1">
    <location>
        <begin position="114"/>
        <end position="137"/>
    </location>
</feature>
<feature type="transmembrane region" description="Helical" evidence="1">
    <location>
        <begin position="258"/>
        <end position="277"/>
    </location>
</feature>
<proteinExistence type="predicted"/>
<keyword evidence="1" id="KW-1133">Transmembrane helix</keyword>
<organism evidence="2 3">
    <name type="scientific">Leucothrix arctica</name>
    <dbReference type="NCBI Taxonomy" id="1481894"/>
    <lineage>
        <taxon>Bacteria</taxon>
        <taxon>Pseudomonadati</taxon>
        <taxon>Pseudomonadota</taxon>
        <taxon>Gammaproteobacteria</taxon>
        <taxon>Thiotrichales</taxon>
        <taxon>Thiotrichaceae</taxon>
        <taxon>Leucothrix</taxon>
    </lineage>
</organism>
<keyword evidence="1" id="KW-0812">Transmembrane</keyword>
<dbReference type="Proteomes" id="UP000245506">
    <property type="component" value="Unassembled WGS sequence"/>
</dbReference>
<feature type="transmembrane region" description="Helical" evidence="1">
    <location>
        <begin position="233"/>
        <end position="252"/>
    </location>
</feature>